<gene>
    <name evidence="1" type="ORF">JCM31826_18790</name>
</gene>
<evidence type="ECO:0000313" key="1">
    <source>
        <dbReference type="EMBL" id="GCD78397.1"/>
    </source>
</evidence>
<keyword evidence="2" id="KW-1185">Reference proteome</keyword>
<proteinExistence type="predicted"/>
<dbReference type="Proteomes" id="UP000286715">
    <property type="component" value="Unassembled WGS sequence"/>
</dbReference>
<dbReference type="InterPro" id="IPR019861">
    <property type="entry name" value="PorP/SprF_Bacteroidetes"/>
</dbReference>
<dbReference type="EMBL" id="BHZE01000022">
    <property type="protein sequence ID" value="GCD78397.1"/>
    <property type="molecule type" value="Genomic_DNA"/>
</dbReference>
<evidence type="ECO:0000313" key="2">
    <source>
        <dbReference type="Proteomes" id="UP000286715"/>
    </source>
</evidence>
<accession>A0A401XN03</accession>
<sequence>MVITWLTVKAQDPILSQFYINRLYLNPAYAGVNRDLTIGVVNRQQWTNLPGPHSITLATADIGCPTTGVGFGLRLFDHIVGTAGYHKTDFATAVSVNIPGFFGRNWPFRQMRKAKYLIGAGLQYGLAQKRIDWSKLVFSDQIDPFQGIVSPNTALNIGNDVSNLTHDLSAGILFRGEITREGSFFSLGFSGFHLNRPRETKIGLDHRIPTRYTAHFFTHFLLSSPYRNRNQHYLSFGYVRHWQSTLTSNAVHVSTNFGDHVLVGLGLRSELYPLVDRRIESLIFNIGYQFTGFTLSYSYDIVLSALGPQNTAGTHEFGLVYRFENVYFCRERSIRKRAQARCLLIDRQTRGAFDLFNF</sequence>
<reference evidence="1 2" key="1">
    <citation type="submission" date="2018-11" db="EMBL/GenBank/DDBJ databases">
        <title>Schleiferia aggregans sp. nov., a moderately thermophilic heterotrophic bacterium isolated from microbial mats at a terrestrial hot spring.</title>
        <authorList>
            <person name="Iino T."/>
            <person name="Ohkuma M."/>
            <person name="Haruta S."/>
        </authorList>
    </citation>
    <scope>NUCLEOTIDE SEQUENCE [LARGE SCALE GENOMIC DNA]</scope>
    <source>
        <strain evidence="1 2">LA</strain>
    </source>
</reference>
<dbReference type="NCBIfam" id="TIGR03519">
    <property type="entry name" value="T9SS_PorP_fam"/>
    <property type="match status" value="1"/>
</dbReference>
<dbReference type="Pfam" id="PF11751">
    <property type="entry name" value="PorP_SprF"/>
    <property type="match status" value="1"/>
</dbReference>
<name>A0A401XN03_9FLAO</name>
<evidence type="ECO:0008006" key="3">
    <source>
        <dbReference type="Google" id="ProtNLM"/>
    </source>
</evidence>
<comment type="caution">
    <text evidence="1">The sequence shown here is derived from an EMBL/GenBank/DDBJ whole genome shotgun (WGS) entry which is preliminary data.</text>
</comment>
<dbReference type="AlphaFoldDB" id="A0A401XN03"/>
<organism evidence="1 2">
    <name type="scientific">Thermaurantimonas aggregans</name>
    <dbReference type="NCBI Taxonomy" id="2173829"/>
    <lineage>
        <taxon>Bacteria</taxon>
        <taxon>Pseudomonadati</taxon>
        <taxon>Bacteroidota</taxon>
        <taxon>Flavobacteriia</taxon>
        <taxon>Flavobacteriales</taxon>
        <taxon>Schleiferiaceae</taxon>
        <taxon>Thermaurantimonas</taxon>
    </lineage>
</organism>
<protein>
    <recommendedName>
        <fullName evidence="3">Type IX secretion system membrane protein PorP/SprF</fullName>
    </recommendedName>
</protein>